<protein>
    <submittedName>
        <fullName evidence="2">Uncharacterized protein</fullName>
    </submittedName>
</protein>
<evidence type="ECO:0000256" key="1">
    <source>
        <dbReference type="SAM" id="MobiDB-lite"/>
    </source>
</evidence>
<name>A0A644X3X4_9ZZZZ</name>
<comment type="caution">
    <text evidence="2">The sequence shown here is derived from an EMBL/GenBank/DDBJ whole genome shotgun (WGS) entry which is preliminary data.</text>
</comment>
<reference evidence="2" key="1">
    <citation type="submission" date="2019-08" db="EMBL/GenBank/DDBJ databases">
        <authorList>
            <person name="Kucharzyk K."/>
            <person name="Murdoch R.W."/>
            <person name="Higgins S."/>
            <person name="Loffler F."/>
        </authorList>
    </citation>
    <scope>NUCLEOTIDE SEQUENCE</scope>
</reference>
<organism evidence="2">
    <name type="scientific">bioreactor metagenome</name>
    <dbReference type="NCBI Taxonomy" id="1076179"/>
    <lineage>
        <taxon>unclassified sequences</taxon>
        <taxon>metagenomes</taxon>
        <taxon>ecological metagenomes</taxon>
    </lineage>
</organism>
<dbReference type="AlphaFoldDB" id="A0A644X3X4"/>
<gene>
    <name evidence="2" type="ORF">SDC9_57001</name>
</gene>
<feature type="region of interest" description="Disordered" evidence="1">
    <location>
        <begin position="1"/>
        <end position="22"/>
    </location>
</feature>
<evidence type="ECO:0000313" key="2">
    <source>
        <dbReference type="EMBL" id="MPM10667.1"/>
    </source>
</evidence>
<accession>A0A644X3X4</accession>
<proteinExistence type="predicted"/>
<dbReference type="EMBL" id="VSSQ01001724">
    <property type="protein sequence ID" value="MPM10667.1"/>
    <property type="molecule type" value="Genomic_DNA"/>
</dbReference>
<sequence>MNVSQFVRINASPKQPQSPTASVIASHNVKGVKMAMNAAADHTLSFGLMPNRNAAPIRNSAALSNMAKVSASGISHSMPKAMK</sequence>